<dbReference type="Gene3D" id="2.130.10.10">
    <property type="entry name" value="YVTN repeat-like/Quinoprotein amine dehydrogenase"/>
    <property type="match status" value="1"/>
</dbReference>
<dbReference type="InterPro" id="IPR036322">
    <property type="entry name" value="WD40_repeat_dom_sf"/>
</dbReference>
<feature type="compositionally biased region" description="Pro residues" evidence="1">
    <location>
        <begin position="8"/>
        <end position="21"/>
    </location>
</feature>
<dbReference type="Proteomes" id="UP000078544">
    <property type="component" value="Unassembled WGS sequence"/>
</dbReference>
<reference evidence="2 3" key="1">
    <citation type="journal article" date="2016" name="Genome Biol. Evol.">
        <title>Divergent and convergent evolution of fungal pathogenicity.</title>
        <authorList>
            <person name="Shang Y."/>
            <person name="Xiao G."/>
            <person name="Zheng P."/>
            <person name="Cen K."/>
            <person name="Zhan S."/>
            <person name="Wang C."/>
        </authorList>
    </citation>
    <scope>NUCLEOTIDE SEQUENCE [LARGE SCALE GENOMIC DNA]</scope>
    <source>
        <strain evidence="2 3">RCEF 2490</strain>
    </source>
</reference>
<feature type="region of interest" description="Disordered" evidence="1">
    <location>
        <begin position="454"/>
        <end position="482"/>
    </location>
</feature>
<gene>
    <name evidence="2" type="ORF">AAL_01030</name>
</gene>
<evidence type="ECO:0000256" key="1">
    <source>
        <dbReference type="SAM" id="MobiDB-lite"/>
    </source>
</evidence>
<feature type="compositionally biased region" description="Low complexity" evidence="1">
    <location>
        <begin position="44"/>
        <end position="54"/>
    </location>
</feature>
<dbReference type="AlphaFoldDB" id="A0A166RS27"/>
<dbReference type="InterPro" id="IPR015943">
    <property type="entry name" value="WD40/YVTN_repeat-like_dom_sf"/>
</dbReference>
<proteinExistence type="predicted"/>
<feature type="compositionally biased region" description="Basic and acidic residues" evidence="1">
    <location>
        <begin position="57"/>
        <end position="66"/>
    </location>
</feature>
<sequence>MASDGAPEIPPRSPFRPPPPEDLPRGPVPSSNPFRRILQLAVQPLRPMPLSSPLRPDPIRSADRPPPRRGVLRPPPRVSASRSPSPGNSSDPGSEPPTGCLSGLRYGRLRRGTSVLWKYGGQLLIVKDDCTTMVGRGVVWPDSHDIKFTIASHEGEAIRECVSDEATWLIMLYTWLTDESPRATFLFSGHQGAVISCDMVDHYRKSVISVSADRKVRLYDRDAFLRLEYTVVRVGKPIAVRFADGHSEDGWSNRAYVAAERGIKSIDIGTLQVENVILDLVSNITCFAVDTVSKMYAFGNENGEVTTSTAASPNHYRMPLANVPIDDIIFLQSCHVVAAAGPELLGYNTRTFCKTFRIDIGDRRVRRNCMTSLPDKHLLCVMFNDGSVKAYQRKFGQRPPPPKPRHKLRYVKYHDTRHPSVDAKASRVSPQKQGLTTIGEHEEGSVGAAIVVRSPATAPRGQSGERAPIIDDEDIYDASPRAKGKGILRAPARGKDIPGAPAQVANVPEAPAQGEDSDQAPYSQAANVPEASAQAADVPGAAVHGKDTDEASVQVADVPEAPVHDGKDTNAEATQVADVSGAPVHGAVTDEEATRVKNVHRVSVHEEDTRGGSSQEGSTGIRGRIAAKMTKTLAKLKIQGPVRRRWRAVRRRWRAG</sequence>
<feature type="region of interest" description="Disordered" evidence="1">
    <location>
        <begin position="419"/>
        <end position="442"/>
    </location>
</feature>
<feature type="compositionally biased region" description="Low complexity" evidence="1">
    <location>
        <begin position="78"/>
        <end position="102"/>
    </location>
</feature>
<feature type="region of interest" description="Disordered" evidence="1">
    <location>
        <begin position="1"/>
        <end position="102"/>
    </location>
</feature>
<accession>A0A166RS27</accession>
<evidence type="ECO:0000313" key="2">
    <source>
        <dbReference type="EMBL" id="OAA33565.1"/>
    </source>
</evidence>
<organism evidence="2 3">
    <name type="scientific">Moelleriella libera RCEF 2490</name>
    <dbReference type="NCBI Taxonomy" id="1081109"/>
    <lineage>
        <taxon>Eukaryota</taxon>
        <taxon>Fungi</taxon>
        <taxon>Dikarya</taxon>
        <taxon>Ascomycota</taxon>
        <taxon>Pezizomycotina</taxon>
        <taxon>Sordariomycetes</taxon>
        <taxon>Hypocreomycetidae</taxon>
        <taxon>Hypocreales</taxon>
        <taxon>Clavicipitaceae</taxon>
        <taxon>Moelleriella</taxon>
    </lineage>
</organism>
<keyword evidence="3" id="KW-1185">Reference proteome</keyword>
<feature type="region of interest" description="Disordered" evidence="1">
    <location>
        <begin position="510"/>
        <end position="552"/>
    </location>
</feature>
<name>A0A166RS27_9HYPO</name>
<evidence type="ECO:0000313" key="3">
    <source>
        <dbReference type="Proteomes" id="UP000078544"/>
    </source>
</evidence>
<dbReference type="SUPFAM" id="SSF50978">
    <property type="entry name" value="WD40 repeat-like"/>
    <property type="match status" value="1"/>
</dbReference>
<dbReference type="OrthoDB" id="20729at2759"/>
<comment type="caution">
    <text evidence="2">The sequence shown here is derived from an EMBL/GenBank/DDBJ whole genome shotgun (WGS) entry which is preliminary data.</text>
</comment>
<dbReference type="EMBL" id="AZGY01000001">
    <property type="protein sequence ID" value="OAA33565.1"/>
    <property type="molecule type" value="Genomic_DNA"/>
</dbReference>
<protein>
    <submittedName>
        <fullName evidence="2">WD40 repeat-like-containing domain protein</fullName>
    </submittedName>
</protein>